<evidence type="ECO:0000256" key="1">
    <source>
        <dbReference type="SAM" id="MobiDB-lite"/>
    </source>
</evidence>
<reference evidence="2 3" key="1">
    <citation type="submission" date="2019-05" db="EMBL/GenBank/DDBJ databases">
        <title>Another draft genome of Portunus trituberculatus and its Hox gene families provides insights of decapod evolution.</title>
        <authorList>
            <person name="Jeong J.-H."/>
            <person name="Song I."/>
            <person name="Kim S."/>
            <person name="Choi T."/>
            <person name="Kim D."/>
            <person name="Ryu S."/>
            <person name="Kim W."/>
        </authorList>
    </citation>
    <scope>NUCLEOTIDE SEQUENCE [LARGE SCALE GENOMIC DNA]</scope>
    <source>
        <tissue evidence="2">Muscle</tissue>
    </source>
</reference>
<evidence type="ECO:0000313" key="3">
    <source>
        <dbReference type="Proteomes" id="UP000324222"/>
    </source>
</evidence>
<evidence type="ECO:0000313" key="2">
    <source>
        <dbReference type="EMBL" id="MPC23940.1"/>
    </source>
</evidence>
<feature type="compositionally biased region" description="Polar residues" evidence="1">
    <location>
        <begin position="136"/>
        <end position="147"/>
    </location>
</feature>
<comment type="caution">
    <text evidence="2">The sequence shown here is derived from an EMBL/GenBank/DDBJ whole genome shotgun (WGS) entry which is preliminary data.</text>
</comment>
<name>A0A5B7DR47_PORTR</name>
<dbReference type="Proteomes" id="UP000324222">
    <property type="component" value="Unassembled WGS sequence"/>
</dbReference>
<organism evidence="2 3">
    <name type="scientific">Portunus trituberculatus</name>
    <name type="common">Swimming crab</name>
    <name type="synonym">Neptunus trituberculatus</name>
    <dbReference type="NCBI Taxonomy" id="210409"/>
    <lineage>
        <taxon>Eukaryota</taxon>
        <taxon>Metazoa</taxon>
        <taxon>Ecdysozoa</taxon>
        <taxon>Arthropoda</taxon>
        <taxon>Crustacea</taxon>
        <taxon>Multicrustacea</taxon>
        <taxon>Malacostraca</taxon>
        <taxon>Eumalacostraca</taxon>
        <taxon>Eucarida</taxon>
        <taxon>Decapoda</taxon>
        <taxon>Pleocyemata</taxon>
        <taxon>Brachyura</taxon>
        <taxon>Eubrachyura</taxon>
        <taxon>Portunoidea</taxon>
        <taxon>Portunidae</taxon>
        <taxon>Portuninae</taxon>
        <taxon>Portunus</taxon>
    </lineage>
</organism>
<feature type="region of interest" description="Disordered" evidence="1">
    <location>
        <begin position="120"/>
        <end position="147"/>
    </location>
</feature>
<protein>
    <submittedName>
        <fullName evidence="2">Uncharacterized protein</fullName>
    </submittedName>
</protein>
<gene>
    <name evidence="2" type="ORF">E2C01_017007</name>
</gene>
<sequence>MTNIRPFSGREGSTSWSFIEDLATRHCFKSYIRVQAEDFTVFLGNALLPYTTAEHGYPPVVVGLPPYGIQFSRKTILYICTTATRVILDSREDVPTGGAENPHNVKSDVQVRTLASHQVLGSHHHKNMARRGRCSETPNSAQLCGKK</sequence>
<keyword evidence="3" id="KW-1185">Reference proteome</keyword>
<dbReference type="EMBL" id="VSRR010001269">
    <property type="protein sequence ID" value="MPC23940.1"/>
    <property type="molecule type" value="Genomic_DNA"/>
</dbReference>
<proteinExistence type="predicted"/>
<dbReference type="AlphaFoldDB" id="A0A5B7DR47"/>
<feature type="compositionally biased region" description="Basic residues" evidence="1">
    <location>
        <begin position="122"/>
        <end position="132"/>
    </location>
</feature>
<accession>A0A5B7DR47</accession>